<dbReference type="PANTHER" id="PTHR43133">
    <property type="entry name" value="RNA POLYMERASE ECF-TYPE SIGMA FACTO"/>
    <property type="match status" value="1"/>
</dbReference>
<evidence type="ECO:0000259" key="7">
    <source>
        <dbReference type="Pfam" id="PF04542"/>
    </source>
</evidence>
<keyword evidence="3 6" id="KW-0731">Sigma factor</keyword>
<evidence type="ECO:0000313" key="10">
    <source>
        <dbReference type="Proteomes" id="UP000247814"/>
    </source>
</evidence>
<dbReference type="NCBIfam" id="TIGR02937">
    <property type="entry name" value="sigma70-ECF"/>
    <property type="match status" value="1"/>
</dbReference>
<evidence type="ECO:0000256" key="5">
    <source>
        <dbReference type="ARBA" id="ARBA00023163"/>
    </source>
</evidence>
<proteinExistence type="inferred from homology"/>
<dbReference type="PROSITE" id="PS01063">
    <property type="entry name" value="SIGMA70_ECF"/>
    <property type="match status" value="1"/>
</dbReference>
<comment type="caution">
    <text evidence="9">The sequence shown here is derived from an EMBL/GenBank/DDBJ whole genome shotgun (WGS) entry which is preliminary data.</text>
</comment>
<evidence type="ECO:0000256" key="3">
    <source>
        <dbReference type="ARBA" id="ARBA00023082"/>
    </source>
</evidence>
<gene>
    <name evidence="9" type="ORF">CFR77_00110</name>
</gene>
<dbReference type="InterPro" id="IPR014284">
    <property type="entry name" value="RNA_pol_sigma-70_dom"/>
</dbReference>
<dbReference type="PANTHER" id="PTHR43133:SF25">
    <property type="entry name" value="RNA POLYMERASE SIGMA FACTOR RFAY-RELATED"/>
    <property type="match status" value="1"/>
</dbReference>
<dbReference type="InterPro" id="IPR013249">
    <property type="entry name" value="RNA_pol_sigma70_r4_t2"/>
</dbReference>
<dbReference type="InterPro" id="IPR013324">
    <property type="entry name" value="RNA_pol_sigma_r3/r4-like"/>
</dbReference>
<dbReference type="GO" id="GO:0003677">
    <property type="term" value="F:DNA binding"/>
    <property type="evidence" value="ECO:0007669"/>
    <property type="project" value="UniProtKB-KW"/>
</dbReference>
<dbReference type="InterPro" id="IPR000838">
    <property type="entry name" value="RNA_pol_sigma70_ECF_CS"/>
</dbReference>
<dbReference type="OrthoDB" id="9803470at2"/>
<evidence type="ECO:0000256" key="4">
    <source>
        <dbReference type="ARBA" id="ARBA00023125"/>
    </source>
</evidence>
<dbReference type="CDD" id="cd06171">
    <property type="entry name" value="Sigma70_r4"/>
    <property type="match status" value="1"/>
</dbReference>
<dbReference type="Gene3D" id="1.10.10.10">
    <property type="entry name" value="Winged helix-like DNA-binding domain superfamily/Winged helix DNA-binding domain"/>
    <property type="match status" value="1"/>
</dbReference>
<organism evidence="9 10">
    <name type="scientific">Komagataeibacter sucrofermentans</name>
    <dbReference type="NCBI Taxonomy" id="1053551"/>
    <lineage>
        <taxon>Bacteria</taxon>
        <taxon>Pseudomonadati</taxon>
        <taxon>Pseudomonadota</taxon>
        <taxon>Alphaproteobacteria</taxon>
        <taxon>Acetobacterales</taxon>
        <taxon>Acetobacteraceae</taxon>
        <taxon>Komagataeibacter</taxon>
    </lineage>
</organism>
<sequence length="163" mass="17790">MRGEILSLLPQLRGFARFLTGQPAAADDLVQETVLRALGALEQFTPGTSMKAWLYTIARNLFYEQARKGRRERDVMSDYACRPDQAESGASAGEADALRDLNGAIWQLTPRLREALVLVGVQEMTYAEAAHVCGVTVGTLKARVSRARVQIMEYMQAGAGGEG</sequence>
<dbReference type="RefSeq" id="WP_110566450.1">
    <property type="nucleotide sequence ID" value="NZ_CP137147.1"/>
</dbReference>
<evidence type="ECO:0000256" key="6">
    <source>
        <dbReference type="RuleBase" id="RU000716"/>
    </source>
</evidence>
<name>A0A318QUD8_9PROT</name>
<protein>
    <recommendedName>
        <fullName evidence="6">RNA polymerase sigma factor</fullName>
    </recommendedName>
</protein>
<dbReference type="InterPro" id="IPR039425">
    <property type="entry name" value="RNA_pol_sigma-70-like"/>
</dbReference>
<dbReference type="EMBL" id="NKUA01000001">
    <property type="protein sequence ID" value="PYD80982.1"/>
    <property type="molecule type" value="Genomic_DNA"/>
</dbReference>
<keyword evidence="4 6" id="KW-0238">DNA-binding</keyword>
<dbReference type="Pfam" id="PF08281">
    <property type="entry name" value="Sigma70_r4_2"/>
    <property type="match status" value="1"/>
</dbReference>
<dbReference type="InterPro" id="IPR036388">
    <property type="entry name" value="WH-like_DNA-bd_sf"/>
</dbReference>
<dbReference type="Proteomes" id="UP000247814">
    <property type="component" value="Unassembled WGS sequence"/>
</dbReference>
<dbReference type="AlphaFoldDB" id="A0A318QUD8"/>
<accession>A0A318QUD8</accession>
<dbReference type="Gene3D" id="1.10.1740.10">
    <property type="match status" value="1"/>
</dbReference>
<feature type="domain" description="RNA polymerase sigma-70 region 2" evidence="7">
    <location>
        <begin position="7"/>
        <end position="71"/>
    </location>
</feature>
<reference evidence="9 10" key="1">
    <citation type="submission" date="2017-07" db="EMBL/GenBank/DDBJ databases">
        <title>A draft genome sequence of Komagataeibacter sucrofermentans LMG 18788.</title>
        <authorList>
            <person name="Skraban J."/>
            <person name="Cleenwerck I."/>
            <person name="Vandamme P."/>
            <person name="Trcek J."/>
        </authorList>
    </citation>
    <scope>NUCLEOTIDE SEQUENCE [LARGE SCALE GENOMIC DNA]</scope>
    <source>
        <strain evidence="9 10">LMG 18788</strain>
    </source>
</reference>
<dbReference type="Pfam" id="PF04542">
    <property type="entry name" value="Sigma70_r2"/>
    <property type="match status" value="1"/>
</dbReference>
<dbReference type="SUPFAM" id="SSF88659">
    <property type="entry name" value="Sigma3 and sigma4 domains of RNA polymerase sigma factors"/>
    <property type="match status" value="1"/>
</dbReference>
<comment type="similarity">
    <text evidence="1 6">Belongs to the sigma-70 factor family. ECF subfamily.</text>
</comment>
<evidence type="ECO:0000256" key="2">
    <source>
        <dbReference type="ARBA" id="ARBA00023015"/>
    </source>
</evidence>
<dbReference type="SUPFAM" id="SSF88946">
    <property type="entry name" value="Sigma2 domain of RNA polymerase sigma factors"/>
    <property type="match status" value="1"/>
</dbReference>
<dbReference type="GO" id="GO:0006352">
    <property type="term" value="P:DNA-templated transcription initiation"/>
    <property type="evidence" value="ECO:0007669"/>
    <property type="project" value="InterPro"/>
</dbReference>
<feature type="domain" description="RNA polymerase sigma factor 70 region 4 type 2" evidence="8">
    <location>
        <begin position="104"/>
        <end position="150"/>
    </location>
</feature>
<keyword evidence="2 6" id="KW-0805">Transcription regulation</keyword>
<keyword evidence="5 6" id="KW-0804">Transcription</keyword>
<evidence type="ECO:0000259" key="8">
    <source>
        <dbReference type="Pfam" id="PF08281"/>
    </source>
</evidence>
<keyword evidence="10" id="KW-1185">Reference proteome</keyword>
<evidence type="ECO:0000256" key="1">
    <source>
        <dbReference type="ARBA" id="ARBA00010641"/>
    </source>
</evidence>
<dbReference type="InterPro" id="IPR013325">
    <property type="entry name" value="RNA_pol_sigma_r2"/>
</dbReference>
<dbReference type="InterPro" id="IPR007627">
    <property type="entry name" value="RNA_pol_sigma70_r2"/>
</dbReference>
<dbReference type="GO" id="GO:0016987">
    <property type="term" value="F:sigma factor activity"/>
    <property type="evidence" value="ECO:0007669"/>
    <property type="project" value="UniProtKB-KW"/>
</dbReference>
<evidence type="ECO:0000313" key="9">
    <source>
        <dbReference type="EMBL" id="PYD80982.1"/>
    </source>
</evidence>